<protein>
    <recommendedName>
        <fullName evidence="2">FP protein C-terminal domain-containing protein</fullName>
    </recommendedName>
</protein>
<evidence type="ECO:0000313" key="3">
    <source>
        <dbReference type="EnsemblMetazoa" id="XP_050508567.1"/>
    </source>
</evidence>
<evidence type="ECO:0000313" key="4">
    <source>
        <dbReference type="Proteomes" id="UP001652700"/>
    </source>
</evidence>
<dbReference type="PANTHER" id="PTHR37445">
    <property type="entry name" value="PROTEIN CBG24663"/>
    <property type="match status" value="1"/>
</dbReference>
<accession>A0ABM5KEE1</accession>
<dbReference type="InterPro" id="IPR057251">
    <property type="entry name" value="FP_C"/>
</dbReference>
<dbReference type="RefSeq" id="XP_050508567.1">
    <property type="nucleotide sequence ID" value="XM_050652610.1"/>
</dbReference>
<dbReference type="SUPFAM" id="SSF57889">
    <property type="entry name" value="Cysteine-rich domain"/>
    <property type="match status" value="1"/>
</dbReference>
<organism evidence="3 4">
    <name type="scientific">Diabrotica virgifera virgifera</name>
    <name type="common">western corn rootworm</name>
    <dbReference type="NCBI Taxonomy" id="50390"/>
    <lineage>
        <taxon>Eukaryota</taxon>
        <taxon>Metazoa</taxon>
        <taxon>Ecdysozoa</taxon>
        <taxon>Arthropoda</taxon>
        <taxon>Hexapoda</taxon>
        <taxon>Insecta</taxon>
        <taxon>Pterygota</taxon>
        <taxon>Neoptera</taxon>
        <taxon>Endopterygota</taxon>
        <taxon>Coleoptera</taxon>
        <taxon>Polyphaga</taxon>
        <taxon>Cucujiformia</taxon>
        <taxon>Chrysomeloidea</taxon>
        <taxon>Chrysomelidae</taxon>
        <taxon>Galerucinae</taxon>
        <taxon>Diabroticina</taxon>
        <taxon>Diabroticites</taxon>
        <taxon>Diabrotica</taxon>
    </lineage>
</organism>
<sequence length="297" mass="34248">MGSQANSLSEFEEENKNKYCKACKKPVVSSWDCQNCTSYFHPSCARQAKVVYKDKNQKEFVSCCTSEMDEKKIKAIFGDLLKEHLSSFKKEINKELGELKKSVQYISDSFDEQKKAIEKLFSETKQLTEDKAAMTLKIQELENRINEIEQQKIEKNIIIGGIPKQENKSLTEVVQHVARSIQIEIKADSICETYRLGKHENAPVLVKLSTHKTKIEFFQKVKQMKGIDTHVCGLNGNSKIYINEDLTPHIQKLFKKAMEIKKQKNFYSVFTRNGKILLKKTRTEAPVKILCEQDLKL</sequence>
<name>A0ABM5KEE1_DIAVI</name>
<dbReference type="Pfam" id="PF25298">
    <property type="entry name" value="Baculo_FP_2nd"/>
    <property type="match status" value="1"/>
</dbReference>
<dbReference type="PANTHER" id="PTHR37445:SF3">
    <property type="entry name" value="ZINC FINGER PHD-TYPE DOMAIN-CONTAINING PROTEIN"/>
    <property type="match status" value="1"/>
</dbReference>
<dbReference type="GeneID" id="126885848"/>
<evidence type="ECO:0000259" key="2">
    <source>
        <dbReference type="Pfam" id="PF25298"/>
    </source>
</evidence>
<reference evidence="3" key="1">
    <citation type="submission" date="2025-05" db="UniProtKB">
        <authorList>
            <consortium name="EnsemblMetazoa"/>
        </authorList>
    </citation>
    <scope>IDENTIFICATION</scope>
</reference>
<keyword evidence="1" id="KW-0175">Coiled coil</keyword>
<feature type="domain" description="FP protein C-terminal" evidence="2">
    <location>
        <begin position="247"/>
        <end position="296"/>
    </location>
</feature>
<feature type="coiled-coil region" evidence="1">
    <location>
        <begin position="124"/>
        <end position="158"/>
    </location>
</feature>
<dbReference type="EnsemblMetazoa" id="XM_050652610.1">
    <property type="protein sequence ID" value="XP_050508567.1"/>
    <property type="gene ID" value="LOC126885848"/>
</dbReference>
<dbReference type="Pfam" id="PF13771">
    <property type="entry name" value="zf-HC5HC2H"/>
    <property type="match status" value="1"/>
</dbReference>
<proteinExistence type="predicted"/>
<dbReference type="InterPro" id="IPR046349">
    <property type="entry name" value="C1-like_sf"/>
</dbReference>
<evidence type="ECO:0000256" key="1">
    <source>
        <dbReference type="SAM" id="Coils"/>
    </source>
</evidence>
<dbReference type="Proteomes" id="UP001652700">
    <property type="component" value="Unplaced"/>
</dbReference>
<keyword evidence="4" id="KW-1185">Reference proteome</keyword>